<reference evidence="6" key="1">
    <citation type="submission" date="2024-03" db="EMBL/GenBank/DDBJ databases">
        <title>WGS assembly of Saponaria officinalis var. Norfolk2.</title>
        <authorList>
            <person name="Jenkins J."/>
            <person name="Shu S."/>
            <person name="Grimwood J."/>
            <person name="Barry K."/>
            <person name="Goodstein D."/>
            <person name="Schmutz J."/>
            <person name="Leebens-Mack J."/>
            <person name="Osbourn A."/>
        </authorList>
    </citation>
    <scope>NUCLEOTIDE SEQUENCE [LARGE SCALE GENOMIC DNA]</scope>
    <source>
        <strain evidence="6">JIC</strain>
    </source>
</reference>
<sequence>MEESMGLRFEEIKEIPEKNKGRQYKSREQLQGLEDFYNAENKYPTESLRAEIASKLNLTEKQVTGWFCHRRLKEKRLLEESQAPRKQDLSSGVIQDRGSGPKQDSCSSTKQAEYKRADLKEVESRIYCHENLPTAELNYHQRSVGGGTEVDDTSSESNSAPQESFHPQNRSSNMAVETTEYRGLNGFSQHRTGRVGPSGYLKIKGQTENAAITAVKRQLGRHYREDGPSLGIEFDPLPPEAFESPIENTNDYAYEVPEPIGFVPQDASGFQKHHGISTVWNEKLYEAPDDTYLHKSDPNKSSFRQPKQKPHFPNHSHGFPDQNSSFGLDSYSPREKSDYNNSRNFSIQRNQDLPGMRSDSQFDYSPHSAGKNTSNQMITFSPSYDNVNSKVVRQREQFSFKPDALVVRHNDLVCKEDRPPSNRKTKVNKRGREDILEDAYPIRKLPQDAALWTKPVKGPTEMPSSFSEDETAETSSSMD</sequence>
<evidence type="ECO:0000256" key="4">
    <source>
        <dbReference type="SAM" id="MobiDB-lite"/>
    </source>
</evidence>
<dbReference type="GO" id="GO:0003677">
    <property type="term" value="F:DNA binding"/>
    <property type="evidence" value="ECO:0007669"/>
    <property type="project" value="UniProtKB-UniRule"/>
</dbReference>
<feature type="region of interest" description="Disordered" evidence="4">
    <location>
        <begin position="138"/>
        <end position="174"/>
    </location>
</feature>
<dbReference type="CDD" id="cd00086">
    <property type="entry name" value="homeodomain"/>
    <property type="match status" value="1"/>
</dbReference>
<keyword evidence="2 3" id="KW-0238">DNA-binding</keyword>
<dbReference type="SUPFAM" id="SSF46689">
    <property type="entry name" value="Homeodomain-like"/>
    <property type="match status" value="1"/>
</dbReference>
<feature type="compositionally biased region" description="Polar residues" evidence="4">
    <location>
        <begin position="155"/>
        <end position="174"/>
    </location>
</feature>
<organism evidence="6 7">
    <name type="scientific">Saponaria officinalis</name>
    <name type="common">Common soapwort</name>
    <name type="synonym">Lychnis saponaria</name>
    <dbReference type="NCBI Taxonomy" id="3572"/>
    <lineage>
        <taxon>Eukaryota</taxon>
        <taxon>Viridiplantae</taxon>
        <taxon>Streptophyta</taxon>
        <taxon>Embryophyta</taxon>
        <taxon>Tracheophyta</taxon>
        <taxon>Spermatophyta</taxon>
        <taxon>Magnoliopsida</taxon>
        <taxon>eudicotyledons</taxon>
        <taxon>Gunneridae</taxon>
        <taxon>Pentapetalae</taxon>
        <taxon>Caryophyllales</taxon>
        <taxon>Caryophyllaceae</taxon>
        <taxon>Caryophylleae</taxon>
        <taxon>Saponaria</taxon>
    </lineage>
</organism>
<evidence type="ECO:0000256" key="2">
    <source>
        <dbReference type="PROSITE-ProRule" id="PRU00108"/>
    </source>
</evidence>
<accession>A0AAW1IS58</accession>
<name>A0AAW1IS58_SAPOF</name>
<evidence type="ECO:0000256" key="3">
    <source>
        <dbReference type="RuleBase" id="RU000682"/>
    </source>
</evidence>
<dbReference type="GO" id="GO:0005634">
    <property type="term" value="C:nucleus"/>
    <property type="evidence" value="ECO:0007669"/>
    <property type="project" value="UniProtKB-SubCell"/>
</dbReference>
<dbReference type="Pfam" id="PF00046">
    <property type="entry name" value="Homeodomain"/>
    <property type="match status" value="1"/>
</dbReference>
<feature type="domain" description="Homeobox" evidence="5">
    <location>
        <begin position="16"/>
        <end position="77"/>
    </location>
</feature>
<dbReference type="InterPro" id="IPR009057">
    <property type="entry name" value="Homeodomain-like_sf"/>
</dbReference>
<keyword evidence="2 3" id="KW-0371">Homeobox</keyword>
<proteinExistence type="predicted"/>
<dbReference type="InterPro" id="IPR001356">
    <property type="entry name" value="HD"/>
</dbReference>
<evidence type="ECO:0000313" key="7">
    <source>
        <dbReference type="Proteomes" id="UP001443914"/>
    </source>
</evidence>
<feature type="compositionally biased region" description="Polar residues" evidence="4">
    <location>
        <begin position="339"/>
        <end position="351"/>
    </location>
</feature>
<dbReference type="EMBL" id="JBDFQZ010000009">
    <property type="protein sequence ID" value="KAK9692296.1"/>
    <property type="molecule type" value="Genomic_DNA"/>
</dbReference>
<evidence type="ECO:0000313" key="6">
    <source>
        <dbReference type="EMBL" id="KAK9692296.1"/>
    </source>
</evidence>
<dbReference type="Proteomes" id="UP001443914">
    <property type="component" value="Unassembled WGS sequence"/>
</dbReference>
<dbReference type="SMART" id="SM00389">
    <property type="entry name" value="HOX"/>
    <property type="match status" value="1"/>
</dbReference>
<dbReference type="AlphaFoldDB" id="A0AAW1IS58"/>
<comment type="subcellular location">
    <subcellularLocation>
        <location evidence="1 2 3">Nucleus</location>
    </subcellularLocation>
</comment>
<keyword evidence="2 3" id="KW-0539">Nucleus</keyword>
<feature type="compositionally biased region" description="Polar residues" evidence="4">
    <location>
        <begin position="102"/>
        <end position="111"/>
    </location>
</feature>
<feature type="region of interest" description="Disordered" evidence="4">
    <location>
        <begin position="451"/>
        <end position="479"/>
    </location>
</feature>
<evidence type="ECO:0000259" key="5">
    <source>
        <dbReference type="PROSITE" id="PS50071"/>
    </source>
</evidence>
<dbReference type="PANTHER" id="PTHR47713">
    <property type="entry name" value="HOMEODOMAIN-LIKE SUPERFAMILY PROTEIN"/>
    <property type="match status" value="1"/>
</dbReference>
<gene>
    <name evidence="6" type="ORF">RND81_09G254600</name>
</gene>
<feature type="DNA-binding region" description="Homeobox" evidence="2">
    <location>
        <begin position="18"/>
        <end position="78"/>
    </location>
</feature>
<comment type="caution">
    <text evidence="6">The sequence shown here is derived from an EMBL/GenBank/DDBJ whole genome shotgun (WGS) entry which is preliminary data.</text>
</comment>
<evidence type="ECO:0000256" key="1">
    <source>
        <dbReference type="ARBA" id="ARBA00004123"/>
    </source>
</evidence>
<dbReference type="PROSITE" id="PS50071">
    <property type="entry name" value="HOMEOBOX_2"/>
    <property type="match status" value="1"/>
</dbReference>
<dbReference type="Gene3D" id="1.10.10.60">
    <property type="entry name" value="Homeodomain-like"/>
    <property type="match status" value="1"/>
</dbReference>
<keyword evidence="7" id="KW-1185">Reference proteome</keyword>
<protein>
    <recommendedName>
        <fullName evidence="5">Homeobox domain-containing protein</fullName>
    </recommendedName>
</protein>
<feature type="region of interest" description="Disordered" evidence="4">
    <location>
        <begin position="291"/>
        <end position="377"/>
    </location>
</feature>
<feature type="region of interest" description="Disordered" evidence="4">
    <location>
        <begin position="77"/>
        <end position="115"/>
    </location>
</feature>
<dbReference type="PANTHER" id="PTHR47713:SF2">
    <property type="entry name" value="HOMEODOMAIN-LIKE SUPERFAMILY PROTEIN"/>
    <property type="match status" value="1"/>
</dbReference>
<feature type="compositionally biased region" description="Basic and acidic residues" evidence="4">
    <location>
        <begin position="77"/>
        <end position="88"/>
    </location>
</feature>